<evidence type="ECO:0000313" key="2">
    <source>
        <dbReference type="Proteomes" id="UP000231644"/>
    </source>
</evidence>
<dbReference type="Proteomes" id="UP000231644">
    <property type="component" value="Unassembled WGS sequence"/>
</dbReference>
<accession>A0A1I1LQR9</accession>
<dbReference type="AlphaFoldDB" id="A0A1I1LQR9"/>
<evidence type="ECO:0000313" key="1">
    <source>
        <dbReference type="EMBL" id="SFC74902.1"/>
    </source>
</evidence>
<gene>
    <name evidence="1" type="ORF">SAMN05421762_2057</name>
</gene>
<organism evidence="1 2">
    <name type="scientific">Pseudooceanicola nitratireducens</name>
    <dbReference type="NCBI Taxonomy" id="517719"/>
    <lineage>
        <taxon>Bacteria</taxon>
        <taxon>Pseudomonadati</taxon>
        <taxon>Pseudomonadota</taxon>
        <taxon>Alphaproteobacteria</taxon>
        <taxon>Rhodobacterales</taxon>
        <taxon>Paracoccaceae</taxon>
        <taxon>Pseudooceanicola</taxon>
    </lineage>
</organism>
<dbReference type="EMBL" id="FOLX01000001">
    <property type="protein sequence ID" value="SFC74902.1"/>
    <property type="molecule type" value="Genomic_DNA"/>
</dbReference>
<dbReference type="RefSeq" id="WP_170848767.1">
    <property type="nucleotide sequence ID" value="NZ_CP051251.1"/>
</dbReference>
<protein>
    <submittedName>
        <fullName evidence="1">Uncharacterized metal-binding protein YceD, DUF177 family</fullName>
    </submittedName>
</protein>
<dbReference type="InterPro" id="IPR003772">
    <property type="entry name" value="YceD"/>
</dbReference>
<sequence>MATSQPGKAQIRVADLNDRASRPFLIVPEADQLTALGAELGLSALRKLRFEGQLHPDGSRGWRLAGHIGATVVQPCVVTLAPVTTRVEEDVLRIYTPDVITPAQVEDDDGEGAPMPEDDALEPLPAVIDLEEVMAEALALALPQYPRAENVELGEAVYTKKGTKPMTDEDIKPFAGLAGLRAKLAGGSPEEDPQEDKD</sequence>
<dbReference type="Pfam" id="PF02620">
    <property type="entry name" value="YceD"/>
    <property type="match status" value="1"/>
</dbReference>
<proteinExistence type="predicted"/>
<reference evidence="1 2" key="1">
    <citation type="submission" date="2016-10" db="EMBL/GenBank/DDBJ databases">
        <authorList>
            <person name="de Groot N.N."/>
        </authorList>
    </citation>
    <scope>NUCLEOTIDE SEQUENCE [LARGE SCALE GENOMIC DNA]</scope>
    <source>
        <strain evidence="1 2">DSM 29619</strain>
    </source>
</reference>
<name>A0A1I1LQR9_9RHOB</name>
<keyword evidence="2" id="KW-1185">Reference proteome</keyword>
<dbReference type="STRING" id="517719.SAMN05421762_2057"/>